<evidence type="ECO:0000256" key="1">
    <source>
        <dbReference type="SAM" id="MobiDB-lite"/>
    </source>
</evidence>
<protein>
    <recommendedName>
        <fullName evidence="4">Cysteine-rich transmembrane CYSTM domain-containing protein</fullName>
    </recommendedName>
</protein>
<feature type="region of interest" description="Disordered" evidence="1">
    <location>
        <begin position="1"/>
        <end position="66"/>
    </location>
</feature>
<dbReference type="EMBL" id="LT554228">
    <property type="protein sequence ID" value="SAM03694.1"/>
    <property type="molecule type" value="Genomic_DNA"/>
</dbReference>
<name>A0A163JV04_ABSGL</name>
<organism evidence="2">
    <name type="scientific">Absidia glauca</name>
    <name type="common">Pin mould</name>
    <dbReference type="NCBI Taxonomy" id="4829"/>
    <lineage>
        <taxon>Eukaryota</taxon>
        <taxon>Fungi</taxon>
        <taxon>Fungi incertae sedis</taxon>
        <taxon>Mucoromycota</taxon>
        <taxon>Mucoromycotina</taxon>
        <taxon>Mucoromycetes</taxon>
        <taxon>Mucorales</taxon>
        <taxon>Cunninghamellaceae</taxon>
        <taxon>Absidia</taxon>
    </lineage>
</organism>
<evidence type="ECO:0000313" key="3">
    <source>
        <dbReference type="Proteomes" id="UP000078561"/>
    </source>
</evidence>
<sequence length="120" mass="13561">MSKETLPRTDTDFDEKKTMGGFHGAHRLSITRTSTTTMEHRSPPPAYQPMFSQHHPQHHSLNSRSRHSHYVEPSVSFYHPTPLPQTVIVHDIPSRSKDACCWGCVAGLILCFGAKECLCF</sequence>
<evidence type="ECO:0000313" key="2">
    <source>
        <dbReference type="EMBL" id="SAM03694.1"/>
    </source>
</evidence>
<evidence type="ECO:0008006" key="4">
    <source>
        <dbReference type="Google" id="ProtNLM"/>
    </source>
</evidence>
<dbReference type="OrthoDB" id="2207060at2759"/>
<keyword evidence="3" id="KW-1185">Reference proteome</keyword>
<dbReference type="Proteomes" id="UP000078561">
    <property type="component" value="Unassembled WGS sequence"/>
</dbReference>
<accession>A0A163JV04</accession>
<gene>
    <name evidence="2" type="primary">ABSGL_09537.1 scaffold 11342</name>
</gene>
<feature type="compositionally biased region" description="Basic and acidic residues" evidence="1">
    <location>
        <begin position="1"/>
        <end position="18"/>
    </location>
</feature>
<reference evidence="2" key="1">
    <citation type="submission" date="2016-04" db="EMBL/GenBank/DDBJ databases">
        <authorList>
            <person name="Evans L.H."/>
            <person name="Alamgir A."/>
            <person name="Owens N."/>
            <person name="Weber N.D."/>
            <person name="Virtaneva K."/>
            <person name="Barbian K."/>
            <person name="Babar A."/>
            <person name="Rosenke K."/>
        </authorList>
    </citation>
    <scope>NUCLEOTIDE SEQUENCE [LARGE SCALE GENOMIC DNA]</scope>
    <source>
        <strain evidence="2">CBS 101.48</strain>
    </source>
</reference>
<dbReference type="InParanoid" id="A0A163JV04"/>
<dbReference type="AlphaFoldDB" id="A0A163JV04"/>
<proteinExistence type="predicted"/>